<organism evidence="1 2">
    <name type="scientific">Reticulomyxa filosa</name>
    <dbReference type="NCBI Taxonomy" id="46433"/>
    <lineage>
        <taxon>Eukaryota</taxon>
        <taxon>Sar</taxon>
        <taxon>Rhizaria</taxon>
        <taxon>Retaria</taxon>
        <taxon>Foraminifera</taxon>
        <taxon>Monothalamids</taxon>
        <taxon>Reticulomyxidae</taxon>
        <taxon>Reticulomyxa</taxon>
    </lineage>
</organism>
<reference evidence="1 2" key="1">
    <citation type="journal article" date="2013" name="Curr. Biol.">
        <title>The Genome of the Foraminiferan Reticulomyxa filosa.</title>
        <authorList>
            <person name="Glockner G."/>
            <person name="Hulsmann N."/>
            <person name="Schleicher M."/>
            <person name="Noegel A.A."/>
            <person name="Eichinger L."/>
            <person name="Gallinger C."/>
            <person name="Pawlowski J."/>
            <person name="Sierra R."/>
            <person name="Euteneuer U."/>
            <person name="Pillet L."/>
            <person name="Moustafa A."/>
            <person name="Platzer M."/>
            <person name="Groth M."/>
            <person name="Szafranski K."/>
            <person name="Schliwa M."/>
        </authorList>
    </citation>
    <scope>NUCLEOTIDE SEQUENCE [LARGE SCALE GENOMIC DNA]</scope>
</reference>
<accession>X6P3J7</accession>
<feature type="non-terminal residue" evidence="1">
    <location>
        <position position="112"/>
    </location>
</feature>
<dbReference type="OrthoDB" id="2343366at2759"/>
<gene>
    <name evidence="1" type="ORF">RFI_03994</name>
</gene>
<dbReference type="AlphaFoldDB" id="X6P3J7"/>
<sequence>MDDLKHLTLHPVGLFGTKEEVIWQLRILNCISKPMEDMLSSEKSEEYLSMGIYAIMNLKDSFLKLNKTPKELEMMYKSSNVDIVLFFWPDIDSFTNIKRDNAASLFLRVLLE</sequence>
<evidence type="ECO:0000313" key="1">
    <source>
        <dbReference type="EMBL" id="ETO33115.1"/>
    </source>
</evidence>
<protein>
    <submittedName>
        <fullName evidence="1">Uncharacterized protein</fullName>
    </submittedName>
</protein>
<dbReference type="Proteomes" id="UP000023152">
    <property type="component" value="Unassembled WGS sequence"/>
</dbReference>
<dbReference type="EMBL" id="ASPP01003659">
    <property type="protein sequence ID" value="ETO33115.1"/>
    <property type="molecule type" value="Genomic_DNA"/>
</dbReference>
<name>X6P3J7_RETFI</name>
<evidence type="ECO:0000313" key="2">
    <source>
        <dbReference type="Proteomes" id="UP000023152"/>
    </source>
</evidence>
<comment type="caution">
    <text evidence="1">The sequence shown here is derived from an EMBL/GenBank/DDBJ whole genome shotgun (WGS) entry which is preliminary data.</text>
</comment>
<keyword evidence="2" id="KW-1185">Reference proteome</keyword>
<proteinExistence type="predicted"/>